<dbReference type="Proteomes" id="UP000239002">
    <property type="component" value="Unassembled WGS sequence"/>
</dbReference>
<comment type="caution">
    <text evidence="2">The sequence shown here is derived from an EMBL/GenBank/DDBJ whole genome shotgun (WGS) entry which is preliminary data.</text>
</comment>
<sequence>MYVLSETIHLRESTMDINIHDTYYLFSSIDFFTLILIFGIISSLIIFILSLKKFKAFSLLLLIFTVSFSLFVYSSLSNFVYSTIYLPDLPKRYYINTVFPEENNFRLLIIISLLISFLSLLILIVCKLLRVKKKVN</sequence>
<gene>
    <name evidence="2" type="ORF">LY01_01189</name>
</gene>
<keyword evidence="1" id="KW-0812">Transmembrane</keyword>
<keyword evidence="1" id="KW-0472">Membrane</keyword>
<evidence type="ECO:0000313" key="2">
    <source>
        <dbReference type="EMBL" id="PPK95598.1"/>
    </source>
</evidence>
<evidence type="ECO:0000256" key="1">
    <source>
        <dbReference type="SAM" id="Phobius"/>
    </source>
</evidence>
<feature type="transmembrane region" description="Helical" evidence="1">
    <location>
        <begin position="23"/>
        <end position="47"/>
    </location>
</feature>
<proteinExistence type="predicted"/>
<keyword evidence="1" id="KW-1133">Transmembrane helix</keyword>
<keyword evidence="3" id="KW-1185">Reference proteome</keyword>
<accession>A0A2S6IN06</accession>
<feature type="transmembrane region" description="Helical" evidence="1">
    <location>
        <begin position="105"/>
        <end position="129"/>
    </location>
</feature>
<dbReference type="AlphaFoldDB" id="A0A2S6IN06"/>
<dbReference type="EMBL" id="PTJE01000002">
    <property type="protein sequence ID" value="PPK95598.1"/>
    <property type="molecule type" value="Genomic_DNA"/>
</dbReference>
<evidence type="ECO:0000313" key="3">
    <source>
        <dbReference type="Proteomes" id="UP000239002"/>
    </source>
</evidence>
<protein>
    <submittedName>
        <fullName evidence="2">Uncharacterized protein</fullName>
    </submittedName>
</protein>
<feature type="transmembrane region" description="Helical" evidence="1">
    <location>
        <begin position="59"/>
        <end position="85"/>
    </location>
</feature>
<reference evidence="2 3" key="1">
    <citation type="submission" date="2018-02" db="EMBL/GenBank/DDBJ databases">
        <title>Genomic Encyclopedia of Archaeal and Bacterial Type Strains, Phase II (KMG-II): from individual species to whole genera.</title>
        <authorList>
            <person name="Goeker M."/>
        </authorList>
    </citation>
    <scope>NUCLEOTIDE SEQUENCE [LARGE SCALE GENOMIC DNA]</scope>
    <source>
        <strain evidence="2 3">DSM 16809</strain>
    </source>
</reference>
<organism evidence="2 3">
    <name type="scientific">Nonlabens xylanidelens</name>
    <dbReference type="NCBI Taxonomy" id="191564"/>
    <lineage>
        <taxon>Bacteria</taxon>
        <taxon>Pseudomonadati</taxon>
        <taxon>Bacteroidota</taxon>
        <taxon>Flavobacteriia</taxon>
        <taxon>Flavobacteriales</taxon>
        <taxon>Flavobacteriaceae</taxon>
        <taxon>Nonlabens</taxon>
    </lineage>
</organism>
<name>A0A2S6IN06_9FLAO</name>